<feature type="domain" description="G-protein coupled receptors family 1 profile" evidence="13">
    <location>
        <begin position="78"/>
        <end position="124"/>
    </location>
</feature>
<dbReference type="SUPFAM" id="SSF81321">
    <property type="entry name" value="Family A G protein-coupled receptor-like"/>
    <property type="match status" value="1"/>
</dbReference>
<evidence type="ECO:0000256" key="9">
    <source>
        <dbReference type="ARBA" id="ARBA00023136"/>
    </source>
</evidence>
<evidence type="ECO:0000313" key="15">
    <source>
        <dbReference type="Proteomes" id="UP001186944"/>
    </source>
</evidence>
<evidence type="ECO:0000313" key="14">
    <source>
        <dbReference type="EMBL" id="KAK3083389.1"/>
    </source>
</evidence>
<keyword evidence="5" id="KW-0681">Retinal protein</keyword>
<evidence type="ECO:0000256" key="7">
    <source>
        <dbReference type="ARBA" id="ARBA00022991"/>
    </source>
</evidence>
<dbReference type="InterPro" id="IPR000276">
    <property type="entry name" value="GPCR_Rhodpsn"/>
</dbReference>
<dbReference type="GO" id="GO:0009881">
    <property type="term" value="F:photoreceptor activity"/>
    <property type="evidence" value="ECO:0007669"/>
    <property type="project" value="UniProtKB-KW"/>
</dbReference>
<keyword evidence="4" id="KW-0812">Transmembrane</keyword>
<keyword evidence="10" id="KW-0675">Receptor</keyword>
<evidence type="ECO:0000256" key="4">
    <source>
        <dbReference type="ARBA" id="ARBA00022692"/>
    </source>
</evidence>
<dbReference type="InterPro" id="IPR050125">
    <property type="entry name" value="GPCR_opsins"/>
</dbReference>
<evidence type="ECO:0000259" key="13">
    <source>
        <dbReference type="PROSITE" id="PS50262"/>
    </source>
</evidence>
<evidence type="ECO:0000256" key="1">
    <source>
        <dbReference type="ARBA" id="ARBA00004141"/>
    </source>
</evidence>
<dbReference type="Gene3D" id="1.20.1070.10">
    <property type="entry name" value="Rhodopsin 7-helix transmembrane proteins"/>
    <property type="match status" value="1"/>
</dbReference>
<proteinExistence type="predicted"/>
<sequence length="203" mass="22446">MLNFKEIKGSSTLGCKPPKTPNAKTQQTRTERDTKGTKNTYSLHRNMKQKRPHINQREQWATGADLGPSSSIQVADGTFLVSWTPYAILSLYVVATGDGDINPVLGTVPAVIAKMSTVWNPIIYISLNKSFKEAWIATFPCCQRVCERRVNPGPAPEEFQPEGKDPELRPRGPLADAMNNVDDFKNQNQPNCQSLSLVATSDV</sequence>
<evidence type="ECO:0000256" key="12">
    <source>
        <dbReference type="SAM" id="MobiDB-lite"/>
    </source>
</evidence>
<dbReference type="InterPro" id="IPR027430">
    <property type="entry name" value="Retinal_BS"/>
</dbReference>
<dbReference type="AlphaFoldDB" id="A0AA89BQ59"/>
<dbReference type="PROSITE" id="PS50262">
    <property type="entry name" value="G_PROTEIN_RECEP_F1_2"/>
    <property type="match status" value="1"/>
</dbReference>
<evidence type="ECO:0000256" key="10">
    <source>
        <dbReference type="ARBA" id="ARBA00023170"/>
    </source>
</evidence>
<evidence type="ECO:0000256" key="11">
    <source>
        <dbReference type="ARBA" id="ARBA00023224"/>
    </source>
</evidence>
<reference evidence="14" key="1">
    <citation type="submission" date="2019-08" db="EMBL/GenBank/DDBJ databases">
        <title>The improved chromosome-level genome for the pearl oyster Pinctada fucata martensii using PacBio sequencing and Hi-C.</title>
        <authorList>
            <person name="Zheng Z."/>
        </authorList>
    </citation>
    <scope>NUCLEOTIDE SEQUENCE</scope>
    <source>
        <strain evidence="14">ZZ-2019</strain>
        <tissue evidence="14">Adductor muscle</tissue>
    </source>
</reference>
<evidence type="ECO:0000256" key="8">
    <source>
        <dbReference type="ARBA" id="ARBA00023040"/>
    </source>
</evidence>
<keyword evidence="8" id="KW-0297">G-protein coupled receptor</keyword>
<feature type="region of interest" description="Disordered" evidence="12">
    <location>
        <begin position="153"/>
        <end position="179"/>
    </location>
</feature>
<dbReference type="PROSITE" id="PS00238">
    <property type="entry name" value="OPSIN"/>
    <property type="match status" value="1"/>
</dbReference>
<evidence type="ECO:0000256" key="2">
    <source>
        <dbReference type="ARBA" id="ARBA00022543"/>
    </source>
</evidence>
<accession>A0AA89BQ59</accession>
<dbReference type="InterPro" id="IPR017452">
    <property type="entry name" value="GPCR_Rhodpsn_7TM"/>
</dbReference>
<comment type="subcellular location">
    <subcellularLocation>
        <location evidence="1">Membrane</location>
        <topology evidence="1">Multi-pass membrane protein</topology>
    </subcellularLocation>
</comment>
<evidence type="ECO:0000256" key="3">
    <source>
        <dbReference type="ARBA" id="ARBA00022606"/>
    </source>
</evidence>
<keyword evidence="6" id="KW-1133">Transmembrane helix</keyword>
<keyword evidence="2" id="KW-0600">Photoreceptor protein</keyword>
<dbReference type="GO" id="GO:0004930">
    <property type="term" value="F:G protein-coupled receptor activity"/>
    <property type="evidence" value="ECO:0007669"/>
    <property type="project" value="UniProtKB-KW"/>
</dbReference>
<feature type="region of interest" description="Disordered" evidence="12">
    <location>
        <begin position="1"/>
        <end position="38"/>
    </location>
</feature>
<protein>
    <recommendedName>
        <fullName evidence="13">G-protein coupled receptors family 1 profile domain-containing protein</fullName>
    </recommendedName>
</protein>
<keyword evidence="9" id="KW-0472">Membrane</keyword>
<keyword evidence="11" id="KW-0807">Transducer</keyword>
<keyword evidence="15" id="KW-1185">Reference proteome</keyword>
<dbReference type="GO" id="GO:0007602">
    <property type="term" value="P:phototransduction"/>
    <property type="evidence" value="ECO:0007669"/>
    <property type="project" value="UniProtKB-KW"/>
</dbReference>
<name>A0AA89BQ59_PINIB</name>
<dbReference type="EMBL" id="VSWD01000014">
    <property type="protein sequence ID" value="KAK3083389.1"/>
    <property type="molecule type" value="Genomic_DNA"/>
</dbReference>
<comment type="caution">
    <text evidence="14">The sequence shown here is derived from an EMBL/GenBank/DDBJ whole genome shotgun (WGS) entry which is preliminary data.</text>
</comment>
<dbReference type="Proteomes" id="UP001186944">
    <property type="component" value="Unassembled WGS sequence"/>
</dbReference>
<organism evidence="14 15">
    <name type="scientific">Pinctada imbricata</name>
    <name type="common">Atlantic pearl-oyster</name>
    <name type="synonym">Pinctada martensii</name>
    <dbReference type="NCBI Taxonomy" id="66713"/>
    <lineage>
        <taxon>Eukaryota</taxon>
        <taxon>Metazoa</taxon>
        <taxon>Spiralia</taxon>
        <taxon>Lophotrochozoa</taxon>
        <taxon>Mollusca</taxon>
        <taxon>Bivalvia</taxon>
        <taxon>Autobranchia</taxon>
        <taxon>Pteriomorphia</taxon>
        <taxon>Pterioida</taxon>
        <taxon>Pterioidea</taxon>
        <taxon>Pteriidae</taxon>
        <taxon>Pinctada</taxon>
    </lineage>
</organism>
<keyword evidence="3" id="KW-0716">Sensory transduction</keyword>
<gene>
    <name evidence="14" type="ORF">FSP39_021382</name>
</gene>
<dbReference type="PANTHER" id="PTHR24240">
    <property type="entry name" value="OPSIN"/>
    <property type="match status" value="1"/>
</dbReference>
<keyword evidence="7" id="KW-0157">Chromophore</keyword>
<evidence type="ECO:0000256" key="5">
    <source>
        <dbReference type="ARBA" id="ARBA00022925"/>
    </source>
</evidence>
<feature type="compositionally biased region" description="Basic and acidic residues" evidence="12">
    <location>
        <begin position="161"/>
        <end position="170"/>
    </location>
</feature>
<evidence type="ECO:0000256" key="6">
    <source>
        <dbReference type="ARBA" id="ARBA00022989"/>
    </source>
</evidence>
<dbReference type="GO" id="GO:0016020">
    <property type="term" value="C:membrane"/>
    <property type="evidence" value="ECO:0007669"/>
    <property type="project" value="UniProtKB-SubCell"/>
</dbReference>
<dbReference type="PRINTS" id="PR00237">
    <property type="entry name" value="GPCRRHODOPSN"/>
</dbReference>